<comment type="caution">
    <text evidence="9">The sequence shown here is derived from an EMBL/GenBank/DDBJ whole genome shotgun (WGS) entry which is preliminary data.</text>
</comment>
<name>A0A1X2HCF6_SYNRA</name>
<evidence type="ECO:0000256" key="5">
    <source>
        <dbReference type="PROSITE-ProRule" id="PRU00108"/>
    </source>
</evidence>
<accession>A0A1X2HCF6</accession>
<dbReference type="OMA" id="ADICMAP"/>
<reference evidence="9 10" key="1">
    <citation type="submission" date="2016-07" db="EMBL/GenBank/DDBJ databases">
        <title>Pervasive Adenine N6-methylation of Active Genes in Fungi.</title>
        <authorList>
            <consortium name="DOE Joint Genome Institute"/>
            <person name="Mondo S.J."/>
            <person name="Dannebaum R.O."/>
            <person name="Kuo R.C."/>
            <person name="Labutti K."/>
            <person name="Haridas S."/>
            <person name="Kuo A."/>
            <person name="Salamov A."/>
            <person name="Ahrendt S.R."/>
            <person name="Lipzen A."/>
            <person name="Sullivan W."/>
            <person name="Andreopoulos W.B."/>
            <person name="Clum A."/>
            <person name="Lindquist E."/>
            <person name="Daum C."/>
            <person name="Ramamoorthy G.K."/>
            <person name="Gryganskyi A."/>
            <person name="Culley D."/>
            <person name="Magnuson J.K."/>
            <person name="James T.Y."/>
            <person name="O'Malley M.A."/>
            <person name="Stajich J.E."/>
            <person name="Spatafora J.W."/>
            <person name="Visel A."/>
            <person name="Grigoriev I.V."/>
        </authorList>
    </citation>
    <scope>NUCLEOTIDE SEQUENCE [LARGE SCALE GENOMIC DNA]</scope>
    <source>
        <strain evidence="9 10">NRRL 2496</strain>
    </source>
</reference>
<evidence type="ECO:0000256" key="2">
    <source>
        <dbReference type="ARBA" id="ARBA00023125"/>
    </source>
</evidence>
<dbReference type="EMBL" id="MCGN01000005">
    <property type="protein sequence ID" value="ORY96467.1"/>
    <property type="molecule type" value="Genomic_DNA"/>
</dbReference>
<keyword evidence="2 5" id="KW-0238">DNA-binding</keyword>
<evidence type="ECO:0000313" key="9">
    <source>
        <dbReference type="EMBL" id="ORY96467.1"/>
    </source>
</evidence>
<feature type="domain" description="Homeobox" evidence="8">
    <location>
        <begin position="93"/>
        <end position="153"/>
    </location>
</feature>
<dbReference type="InterPro" id="IPR051000">
    <property type="entry name" value="Homeobox_DNA-bind_prot"/>
</dbReference>
<dbReference type="GO" id="GO:0000978">
    <property type="term" value="F:RNA polymerase II cis-regulatory region sequence-specific DNA binding"/>
    <property type="evidence" value="ECO:0007669"/>
    <property type="project" value="TreeGrafter"/>
</dbReference>
<evidence type="ECO:0000256" key="4">
    <source>
        <dbReference type="ARBA" id="ARBA00023242"/>
    </source>
</evidence>
<keyword evidence="4 5" id="KW-0539">Nucleus</keyword>
<dbReference type="PANTHER" id="PTHR24324">
    <property type="entry name" value="HOMEOBOX PROTEIN HHEX"/>
    <property type="match status" value="1"/>
</dbReference>
<dbReference type="Proteomes" id="UP000242180">
    <property type="component" value="Unassembled WGS sequence"/>
</dbReference>
<evidence type="ECO:0000256" key="6">
    <source>
        <dbReference type="RuleBase" id="RU000682"/>
    </source>
</evidence>
<evidence type="ECO:0000256" key="3">
    <source>
        <dbReference type="ARBA" id="ARBA00023155"/>
    </source>
</evidence>
<feature type="compositionally biased region" description="Polar residues" evidence="7">
    <location>
        <begin position="75"/>
        <end position="88"/>
    </location>
</feature>
<evidence type="ECO:0000256" key="1">
    <source>
        <dbReference type="ARBA" id="ARBA00004123"/>
    </source>
</evidence>
<keyword evidence="3 5" id="KW-0371">Homeobox</keyword>
<dbReference type="GO" id="GO:0005634">
    <property type="term" value="C:nucleus"/>
    <property type="evidence" value="ECO:0007669"/>
    <property type="project" value="UniProtKB-SubCell"/>
</dbReference>
<sequence length="451" mass="50125">MSTIQEQQTIDPWASHASGDLNLSLTASSSPSSSSVSSQEDQFLFQQQPQQFQSQHLQHHPQPASSQQQRHQPDVQGSGQQQHANGGTKNKAPMKGRKRTRATAEQLSVLEDTFSTNVSPNAKLRKQLSERLGMSERSIQIWFQNRRAKVKHMQKRAQMQMHQAAIRAQLYAHHYDPVWARRAQSADICMAPGWKSMYFDDSNRQSMPPQAQHHPFPNQHPPLPNSCSIPTLVPAPEAGPTVMLSQQFSVPPQQPWMDDMFALTASTPPPASSLFSTSPPSTTTAGTNASAAAAAVAAFTPDIVFMGANSLCIGTWQRLLALDLPDLVCSYRPAYRTFVWYISDGGLEFQVRTPLEAVQAIEQTQSAIHFHLVIAPTFYLKKDDGWIQCADFTESKQASHSFRHTIQGDAQQLKQDLLSLAQACPETQPLLQFDDPSLPQNIAAFDEFFIP</sequence>
<dbReference type="GO" id="GO:0030154">
    <property type="term" value="P:cell differentiation"/>
    <property type="evidence" value="ECO:0007669"/>
    <property type="project" value="TreeGrafter"/>
</dbReference>
<dbReference type="SMART" id="SM00389">
    <property type="entry name" value="HOX"/>
    <property type="match status" value="1"/>
</dbReference>
<comment type="subcellular location">
    <subcellularLocation>
        <location evidence="1 5 6">Nucleus</location>
    </subcellularLocation>
</comment>
<organism evidence="9 10">
    <name type="scientific">Syncephalastrum racemosum</name>
    <name type="common">Filamentous fungus</name>
    <dbReference type="NCBI Taxonomy" id="13706"/>
    <lineage>
        <taxon>Eukaryota</taxon>
        <taxon>Fungi</taxon>
        <taxon>Fungi incertae sedis</taxon>
        <taxon>Mucoromycota</taxon>
        <taxon>Mucoromycotina</taxon>
        <taxon>Mucoromycetes</taxon>
        <taxon>Mucorales</taxon>
        <taxon>Syncephalastraceae</taxon>
        <taxon>Syncephalastrum</taxon>
    </lineage>
</organism>
<feature type="compositionally biased region" description="Polar residues" evidence="7">
    <location>
        <begin position="1"/>
        <end position="10"/>
    </location>
</feature>
<dbReference type="InterPro" id="IPR001356">
    <property type="entry name" value="HD"/>
</dbReference>
<dbReference type="AlphaFoldDB" id="A0A1X2HCF6"/>
<feature type="DNA-binding region" description="Homeobox" evidence="5">
    <location>
        <begin position="95"/>
        <end position="154"/>
    </location>
</feature>
<dbReference type="Pfam" id="PF00046">
    <property type="entry name" value="Homeodomain"/>
    <property type="match status" value="1"/>
</dbReference>
<dbReference type="GO" id="GO:0000981">
    <property type="term" value="F:DNA-binding transcription factor activity, RNA polymerase II-specific"/>
    <property type="evidence" value="ECO:0007669"/>
    <property type="project" value="InterPro"/>
</dbReference>
<feature type="compositionally biased region" description="Basic residues" evidence="7">
    <location>
        <begin position="92"/>
        <end position="101"/>
    </location>
</feature>
<dbReference type="PROSITE" id="PS50071">
    <property type="entry name" value="HOMEOBOX_2"/>
    <property type="match status" value="1"/>
</dbReference>
<feature type="compositionally biased region" description="Low complexity" evidence="7">
    <location>
        <begin position="28"/>
        <end position="70"/>
    </location>
</feature>
<evidence type="ECO:0000256" key="7">
    <source>
        <dbReference type="SAM" id="MobiDB-lite"/>
    </source>
</evidence>
<dbReference type="InParanoid" id="A0A1X2HCF6"/>
<dbReference type="SUPFAM" id="SSF46689">
    <property type="entry name" value="Homeodomain-like"/>
    <property type="match status" value="1"/>
</dbReference>
<evidence type="ECO:0000259" key="8">
    <source>
        <dbReference type="PROSITE" id="PS50071"/>
    </source>
</evidence>
<dbReference type="Gene3D" id="1.10.10.60">
    <property type="entry name" value="Homeodomain-like"/>
    <property type="match status" value="1"/>
</dbReference>
<dbReference type="InterPro" id="IPR009057">
    <property type="entry name" value="Homeodomain-like_sf"/>
</dbReference>
<evidence type="ECO:0000313" key="10">
    <source>
        <dbReference type="Proteomes" id="UP000242180"/>
    </source>
</evidence>
<protein>
    <recommendedName>
        <fullName evidence="8">Homeobox domain-containing protein</fullName>
    </recommendedName>
</protein>
<gene>
    <name evidence="9" type="ORF">BCR43DRAFT_491753</name>
</gene>
<dbReference type="PANTHER" id="PTHR24324:SF5">
    <property type="entry name" value="HEMATOPOIETICALLY-EXPRESSED HOMEOBOX PROTEIN HHEX"/>
    <property type="match status" value="1"/>
</dbReference>
<keyword evidence="10" id="KW-1185">Reference proteome</keyword>
<dbReference type="InterPro" id="IPR017970">
    <property type="entry name" value="Homeobox_CS"/>
</dbReference>
<dbReference type="CDD" id="cd00086">
    <property type="entry name" value="homeodomain"/>
    <property type="match status" value="1"/>
</dbReference>
<feature type="region of interest" description="Disordered" evidence="7">
    <location>
        <begin position="1"/>
        <end position="104"/>
    </location>
</feature>
<proteinExistence type="predicted"/>
<dbReference type="PROSITE" id="PS00027">
    <property type="entry name" value="HOMEOBOX_1"/>
    <property type="match status" value="1"/>
</dbReference>
<dbReference type="STRING" id="13706.A0A1X2HCF6"/>
<dbReference type="OrthoDB" id="6159439at2759"/>